<organism evidence="1 2">
    <name type="scientific">Lentinula aff. lateritia</name>
    <dbReference type="NCBI Taxonomy" id="2804960"/>
    <lineage>
        <taxon>Eukaryota</taxon>
        <taxon>Fungi</taxon>
        <taxon>Dikarya</taxon>
        <taxon>Basidiomycota</taxon>
        <taxon>Agaricomycotina</taxon>
        <taxon>Agaricomycetes</taxon>
        <taxon>Agaricomycetidae</taxon>
        <taxon>Agaricales</taxon>
        <taxon>Marasmiineae</taxon>
        <taxon>Omphalotaceae</taxon>
        <taxon>Lentinula</taxon>
    </lineage>
</organism>
<feature type="non-terminal residue" evidence="1">
    <location>
        <position position="1"/>
    </location>
</feature>
<feature type="non-terminal residue" evidence="1">
    <location>
        <position position="57"/>
    </location>
</feature>
<evidence type="ECO:0000313" key="1">
    <source>
        <dbReference type="EMBL" id="KAJ3805708.1"/>
    </source>
</evidence>
<gene>
    <name evidence="1" type="ORF">F5876DRAFT_6615</name>
</gene>
<evidence type="ECO:0000313" key="2">
    <source>
        <dbReference type="Proteomes" id="UP001163835"/>
    </source>
</evidence>
<accession>A0ACC1TM09</accession>
<dbReference type="EMBL" id="MU795545">
    <property type="protein sequence ID" value="KAJ3805708.1"/>
    <property type="molecule type" value="Genomic_DNA"/>
</dbReference>
<name>A0ACC1TM09_9AGAR</name>
<protein>
    <submittedName>
        <fullName evidence="1">Uncharacterized protein</fullName>
    </submittedName>
</protein>
<sequence length="57" mass="6402">GSEIVFDLYEKNSSYNSNSISNFFLRVLWGGQPMQTSFPFGTNSGGLLDMIPVEDFF</sequence>
<reference evidence="1" key="1">
    <citation type="submission" date="2022-09" db="EMBL/GenBank/DDBJ databases">
        <title>A Global Phylogenomic Analysis of the Shiitake Genus Lentinula.</title>
        <authorList>
            <consortium name="DOE Joint Genome Institute"/>
            <person name="Sierra-Patev S."/>
            <person name="Min B."/>
            <person name="Naranjo-Ortiz M."/>
            <person name="Looney B."/>
            <person name="Konkel Z."/>
            <person name="Slot J.C."/>
            <person name="Sakamoto Y."/>
            <person name="Steenwyk J.L."/>
            <person name="Rokas A."/>
            <person name="Carro J."/>
            <person name="Camarero S."/>
            <person name="Ferreira P."/>
            <person name="Molpeceres G."/>
            <person name="Ruiz-Duenas F.J."/>
            <person name="Serrano A."/>
            <person name="Henrissat B."/>
            <person name="Drula E."/>
            <person name="Hughes K.W."/>
            <person name="Mata J.L."/>
            <person name="Ishikawa N.K."/>
            <person name="Vargas-Isla R."/>
            <person name="Ushijima S."/>
            <person name="Smith C.A."/>
            <person name="Ahrendt S."/>
            <person name="Andreopoulos W."/>
            <person name="He G."/>
            <person name="Labutti K."/>
            <person name="Lipzen A."/>
            <person name="Ng V."/>
            <person name="Riley R."/>
            <person name="Sandor L."/>
            <person name="Barry K."/>
            <person name="Martinez A.T."/>
            <person name="Xiao Y."/>
            <person name="Gibbons J.G."/>
            <person name="Terashima K."/>
            <person name="Grigoriev I.V."/>
            <person name="Hibbett D.S."/>
        </authorList>
    </citation>
    <scope>NUCLEOTIDE SEQUENCE</scope>
    <source>
        <strain evidence="1">TMI1499</strain>
    </source>
</reference>
<keyword evidence="2" id="KW-1185">Reference proteome</keyword>
<dbReference type="Proteomes" id="UP001163835">
    <property type="component" value="Unassembled WGS sequence"/>
</dbReference>
<proteinExistence type="predicted"/>
<comment type="caution">
    <text evidence="1">The sequence shown here is derived from an EMBL/GenBank/DDBJ whole genome shotgun (WGS) entry which is preliminary data.</text>
</comment>